<dbReference type="AlphaFoldDB" id="A0A9K3NHQ2"/>
<dbReference type="Gramene" id="mRNA:HanXRQr2_Chr07g0309971">
    <property type="protein sequence ID" value="CDS:HanXRQr2_Chr07g0309971.1"/>
    <property type="gene ID" value="HanXRQr2_Chr07g0309971"/>
</dbReference>
<dbReference type="EMBL" id="MNCJ02000322">
    <property type="protein sequence ID" value="KAF5799913.1"/>
    <property type="molecule type" value="Genomic_DNA"/>
</dbReference>
<evidence type="ECO:0000313" key="1">
    <source>
        <dbReference type="EMBL" id="KAF5799913.1"/>
    </source>
</evidence>
<gene>
    <name evidence="1" type="ORF">HanXRQr2_Chr07g0309971</name>
</gene>
<reference evidence="1" key="1">
    <citation type="journal article" date="2017" name="Nature">
        <title>The sunflower genome provides insights into oil metabolism, flowering and Asterid evolution.</title>
        <authorList>
            <person name="Badouin H."/>
            <person name="Gouzy J."/>
            <person name="Grassa C.J."/>
            <person name="Murat F."/>
            <person name="Staton S.E."/>
            <person name="Cottret L."/>
            <person name="Lelandais-Briere C."/>
            <person name="Owens G.L."/>
            <person name="Carrere S."/>
            <person name="Mayjonade B."/>
            <person name="Legrand L."/>
            <person name="Gill N."/>
            <person name="Kane N.C."/>
            <person name="Bowers J.E."/>
            <person name="Hubner S."/>
            <person name="Bellec A."/>
            <person name="Berard A."/>
            <person name="Berges H."/>
            <person name="Blanchet N."/>
            <person name="Boniface M.C."/>
            <person name="Brunel D."/>
            <person name="Catrice O."/>
            <person name="Chaidir N."/>
            <person name="Claudel C."/>
            <person name="Donnadieu C."/>
            <person name="Faraut T."/>
            <person name="Fievet G."/>
            <person name="Helmstetter N."/>
            <person name="King M."/>
            <person name="Knapp S.J."/>
            <person name="Lai Z."/>
            <person name="Le Paslier M.C."/>
            <person name="Lippi Y."/>
            <person name="Lorenzon L."/>
            <person name="Mandel J.R."/>
            <person name="Marage G."/>
            <person name="Marchand G."/>
            <person name="Marquand E."/>
            <person name="Bret-Mestries E."/>
            <person name="Morien E."/>
            <person name="Nambeesan S."/>
            <person name="Nguyen T."/>
            <person name="Pegot-Espagnet P."/>
            <person name="Pouilly N."/>
            <person name="Raftis F."/>
            <person name="Sallet E."/>
            <person name="Schiex T."/>
            <person name="Thomas J."/>
            <person name="Vandecasteele C."/>
            <person name="Vares D."/>
            <person name="Vear F."/>
            <person name="Vautrin S."/>
            <person name="Crespi M."/>
            <person name="Mangin B."/>
            <person name="Burke J.M."/>
            <person name="Salse J."/>
            <person name="Munos S."/>
            <person name="Vincourt P."/>
            <person name="Rieseberg L.H."/>
            <person name="Langlade N.B."/>
        </authorList>
    </citation>
    <scope>NUCLEOTIDE SEQUENCE</scope>
    <source>
        <tissue evidence="1">Leaves</tissue>
    </source>
</reference>
<accession>A0A9K3NHQ2</accession>
<keyword evidence="2" id="KW-1185">Reference proteome</keyword>
<comment type="caution">
    <text evidence="1">The sequence shown here is derived from an EMBL/GenBank/DDBJ whole genome shotgun (WGS) entry which is preliminary data.</text>
</comment>
<reference evidence="1" key="2">
    <citation type="submission" date="2020-06" db="EMBL/GenBank/DDBJ databases">
        <title>Helianthus annuus Genome sequencing and assembly Release 2.</title>
        <authorList>
            <person name="Gouzy J."/>
            <person name="Langlade N."/>
            <person name="Munos S."/>
        </authorList>
    </citation>
    <scope>NUCLEOTIDE SEQUENCE</scope>
    <source>
        <tissue evidence="1">Leaves</tissue>
    </source>
</reference>
<protein>
    <submittedName>
        <fullName evidence="1">Uncharacterized protein</fullName>
    </submittedName>
</protein>
<name>A0A9K3NHQ2_HELAN</name>
<proteinExistence type="predicted"/>
<organism evidence="1 2">
    <name type="scientific">Helianthus annuus</name>
    <name type="common">Common sunflower</name>
    <dbReference type="NCBI Taxonomy" id="4232"/>
    <lineage>
        <taxon>Eukaryota</taxon>
        <taxon>Viridiplantae</taxon>
        <taxon>Streptophyta</taxon>
        <taxon>Embryophyta</taxon>
        <taxon>Tracheophyta</taxon>
        <taxon>Spermatophyta</taxon>
        <taxon>Magnoliopsida</taxon>
        <taxon>eudicotyledons</taxon>
        <taxon>Gunneridae</taxon>
        <taxon>Pentapetalae</taxon>
        <taxon>asterids</taxon>
        <taxon>campanulids</taxon>
        <taxon>Asterales</taxon>
        <taxon>Asteraceae</taxon>
        <taxon>Asteroideae</taxon>
        <taxon>Heliantheae alliance</taxon>
        <taxon>Heliantheae</taxon>
        <taxon>Helianthus</taxon>
    </lineage>
</organism>
<dbReference type="Proteomes" id="UP000215914">
    <property type="component" value="Unassembled WGS sequence"/>
</dbReference>
<evidence type="ECO:0000313" key="2">
    <source>
        <dbReference type="Proteomes" id="UP000215914"/>
    </source>
</evidence>
<sequence length="49" mass="5815">MALRDKDPLQASSSYRIQRRFTIMLARGRERVAMDQLCETMWHCDVLSK</sequence>